<evidence type="ECO:0000259" key="4">
    <source>
        <dbReference type="PROSITE" id="PS50932"/>
    </source>
</evidence>
<evidence type="ECO:0000313" key="5">
    <source>
        <dbReference type="EMBL" id="MCV7424162.1"/>
    </source>
</evidence>
<dbReference type="EMBL" id="JACKVK010000013">
    <property type="protein sequence ID" value="MCV7424162.1"/>
    <property type="molecule type" value="Genomic_DNA"/>
</dbReference>
<dbReference type="AlphaFoldDB" id="A0A9X3C542"/>
<reference evidence="5" key="1">
    <citation type="submission" date="2020-07" db="EMBL/GenBank/DDBJ databases">
        <authorList>
            <person name="Pettersson B.M.F."/>
            <person name="Behra P.R.K."/>
            <person name="Ramesh M."/>
            <person name="Das S."/>
            <person name="Dasgupta S."/>
            <person name="Kirsebom L.A."/>
        </authorList>
    </citation>
    <scope>NUCLEOTIDE SEQUENCE</scope>
    <source>
        <strain evidence="5">DSM 44838</strain>
    </source>
</reference>
<dbReference type="Pfam" id="PF00356">
    <property type="entry name" value="LacI"/>
    <property type="match status" value="1"/>
</dbReference>
<comment type="caution">
    <text evidence="5">The sequence shown here is derived from an EMBL/GenBank/DDBJ whole genome shotgun (WGS) entry which is preliminary data.</text>
</comment>
<accession>A0A9X3C542</accession>
<protein>
    <submittedName>
        <fullName evidence="5">LacI family DNA-binding transcriptional regulator</fullName>
    </submittedName>
</protein>
<name>A0A9X3C542_9MYCO</name>
<dbReference type="Gene3D" id="1.10.260.40">
    <property type="entry name" value="lambda repressor-like DNA-binding domains"/>
    <property type="match status" value="1"/>
</dbReference>
<proteinExistence type="predicted"/>
<evidence type="ECO:0000313" key="6">
    <source>
        <dbReference type="Proteomes" id="UP001141629"/>
    </source>
</evidence>
<reference evidence="5" key="2">
    <citation type="journal article" date="2022" name="BMC Genomics">
        <title>Comparative genome analysis of mycobacteria focusing on tRNA and non-coding RNA.</title>
        <authorList>
            <person name="Behra P.R.K."/>
            <person name="Pettersson B.M.F."/>
            <person name="Ramesh M."/>
            <person name="Das S."/>
            <person name="Dasgupta S."/>
            <person name="Kirsebom L.A."/>
        </authorList>
    </citation>
    <scope>NUCLEOTIDE SEQUENCE</scope>
    <source>
        <strain evidence="5">DSM 44838</strain>
    </source>
</reference>
<dbReference type="RefSeq" id="WP_263999139.1">
    <property type="nucleotide sequence ID" value="NZ_JACKVK010000013.1"/>
</dbReference>
<dbReference type="InterPro" id="IPR028082">
    <property type="entry name" value="Peripla_BP_I"/>
</dbReference>
<dbReference type="InterPro" id="IPR000843">
    <property type="entry name" value="HTH_LacI"/>
</dbReference>
<dbReference type="PANTHER" id="PTHR30146:SF153">
    <property type="entry name" value="LACTOSE OPERON REPRESSOR"/>
    <property type="match status" value="1"/>
</dbReference>
<organism evidence="5 6">
    <name type="scientific">Mycobacterium yunnanensis</name>
    <dbReference type="NCBI Taxonomy" id="368477"/>
    <lineage>
        <taxon>Bacteria</taxon>
        <taxon>Bacillati</taxon>
        <taxon>Actinomycetota</taxon>
        <taxon>Actinomycetes</taxon>
        <taxon>Mycobacteriales</taxon>
        <taxon>Mycobacteriaceae</taxon>
        <taxon>Mycobacterium</taxon>
    </lineage>
</organism>
<dbReference type="SUPFAM" id="SSF53822">
    <property type="entry name" value="Periplasmic binding protein-like I"/>
    <property type="match status" value="1"/>
</dbReference>
<dbReference type="SMART" id="SM00354">
    <property type="entry name" value="HTH_LACI"/>
    <property type="match status" value="1"/>
</dbReference>
<keyword evidence="1" id="KW-0805">Transcription regulation</keyword>
<evidence type="ECO:0000256" key="1">
    <source>
        <dbReference type="ARBA" id="ARBA00023015"/>
    </source>
</evidence>
<sequence length="339" mass="35840">MTPPDGRGRPATIRDVAAHAGVSKSLVSRVLRGEPNVSAARRDTVLAAMTDLGYRPNAIARGLSESRSATVGVMLNDLRNPWFVSLLEGLTTTLDAVGMAPVLADSHLDRRVGRDTVETLLAQRVDGLVVVGTTELGDAIERAAATVPVVVAGTHEPNLPTVDVAADDDVIGARLATQHLLDLGHRRIGHLAGPGIVGTLRRTGFLDAMTAAGRADDALVEISGMTEEGGYAAASRLLNHARPPTAIFAFNDVSCVGALSAADDRGLAVPRDLSLVGYDDTYLARIRHLSLTSVDNGNFAVGVQAAKFLLQRLDRPQDPRRVYLHQPALSIRRSTSPPA</sequence>
<gene>
    <name evidence="5" type="ORF">H7K45_26750</name>
</gene>
<feature type="domain" description="HTH lacI-type" evidence="4">
    <location>
        <begin position="11"/>
        <end position="65"/>
    </location>
</feature>
<dbReference type="PANTHER" id="PTHR30146">
    <property type="entry name" value="LACI-RELATED TRANSCRIPTIONAL REPRESSOR"/>
    <property type="match status" value="1"/>
</dbReference>
<keyword evidence="3" id="KW-0804">Transcription</keyword>
<keyword evidence="6" id="KW-1185">Reference proteome</keyword>
<dbReference type="GO" id="GO:0000976">
    <property type="term" value="F:transcription cis-regulatory region binding"/>
    <property type="evidence" value="ECO:0007669"/>
    <property type="project" value="TreeGrafter"/>
</dbReference>
<dbReference type="InterPro" id="IPR010982">
    <property type="entry name" value="Lambda_DNA-bd_dom_sf"/>
</dbReference>
<dbReference type="Proteomes" id="UP001141629">
    <property type="component" value="Unassembled WGS sequence"/>
</dbReference>
<dbReference type="Gene3D" id="3.40.50.2300">
    <property type="match status" value="2"/>
</dbReference>
<dbReference type="InterPro" id="IPR046335">
    <property type="entry name" value="LacI/GalR-like_sensor"/>
</dbReference>
<evidence type="ECO:0000256" key="3">
    <source>
        <dbReference type="ARBA" id="ARBA00023163"/>
    </source>
</evidence>
<dbReference type="SUPFAM" id="SSF47413">
    <property type="entry name" value="lambda repressor-like DNA-binding domains"/>
    <property type="match status" value="1"/>
</dbReference>
<evidence type="ECO:0000256" key="2">
    <source>
        <dbReference type="ARBA" id="ARBA00023125"/>
    </source>
</evidence>
<dbReference type="GO" id="GO:0003700">
    <property type="term" value="F:DNA-binding transcription factor activity"/>
    <property type="evidence" value="ECO:0007669"/>
    <property type="project" value="TreeGrafter"/>
</dbReference>
<keyword evidence="2 5" id="KW-0238">DNA-binding</keyword>
<dbReference type="PROSITE" id="PS50932">
    <property type="entry name" value="HTH_LACI_2"/>
    <property type="match status" value="1"/>
</dbReference>
<dbReference type="CDD" id="cd06267">
    <property type="entry name" value="PBP1_LacI_sugar_binding-like"/>
    <property type="match status" value="1"/>
</dbReference>
<dbReference type="Pfam" id="PF13377">
    <property type="entry name" value="Peripla_BP_3"/>
    <property type="match status" value="1"/>
</dbReference>
<dbReference type="CDD" id="cd01392">
    <property type="entry name" value="HTH_LacI"/>
    <property type="match status" value="1"/>
</dbReference>